<dbReference type="OrthoDB" id="1815486at2"/>
<organism evidence="4 5">
    <name type="scientific">Chryseomicrobium excrementi</name>
    <dbReference type="NCBI Taxonomy" id="2041346"/>
    <lineage>
        <taxon>Bacteria</taxon>
        <taxon>Bacillati</taxon>
        <taxon>Bacillota</taxon>
        <taxon>Bacilli</taxon>
        <taxon>Bacillales</taxon>
        <taxon>Caryophanaceae</taxon>
        <taxon>Chryseomicrobium</taxon>
    </lineage>
</organism>
<protein>
    <submittedName>
        <fullName evidence="4">Lysophospholipase</fullName>
    </submittedName>
</protein>
<keyword evidence="2" id="KW-0732">Signal</keyword>
<evidence type="ECO:0000313" key="5">
    <source>
        <dbReference type="Proteomes" id="UP000228680"/>
    </source>
</evidence>
<feature type="domain" description="SGNH hydrolase-type esterase" evidence="3">
    <location>
        <begin position="30"/>
        <end position="226"/>
    </location>
</feature>
<evidence type="ECO:0000256" key="2">
    <source>
        <dbReference type="SAM" id="SignalP"/>
    </source>
</evidence>
<comment type="caution">
    <text evidence="4">The sequence shown here is derived from an EMBL/GenBank/DDBJ whole genome shotgun (WGS) entry which is preliminary data.</text>
</comment>
<dbReference type="InterPro" id="IPR013830">
    <property type="entry name" value="SGNH_hydro"/>
</dbReference>
<evidence type="ECO:0000259" key="3">
    <source>
        <dbReference type="Pfam" id="PF13472"/>
    </source>
</evidence>
<keyword evidence="5" id="KW-1185">Reference proteome</keyword>
<accession>A0A2M9EWZ2</accession>
<proteinExistence type="predicted"/>
<dbReference type="InterPro" id="IPR036514">
    <property type="entry name" value="SGNH_hydro_sf"/>
</dbReference>
<dbReference type="PANTHER" id="PTHR30383">
    <property type="entry name" value="THIOESTERASE 1/PROTEASE 1/LYSOPHOSPHOLIPASE L1"/>
    <property type="match status" value="1"/>
</dbReference>
<evidence type="ECO:0000256" key="1">
    <source>
        <dbReference type="SAM" id="MobiDB-lite"/>
    </source>
</evidence>
<dbReference type="InterPro" id="IPR051532">
    <property type="entry name" value="Ester_Hydrolysis_Enzymes"/>
</dbReference>
<dbReference type="EMBL" id="PCGR01000005">
    <property type="protein sequence ID" value="PJK15722.1"/>
    <property type="molecule type" value="Genomic_DNA"/>
</dbReference>
<dbReference type="SUPFAM" id="SSF52266">
    <property type="entry name" value="SGNH hydrolase"/>
    <property type="match status" value="1"/>
</dbReference>
<feature type="chain" id="PRO_5014715203" evidence="2">
    <location>
        <begin position="23"/>
        <end position="291"/>
    </location>
</feature>
<dbReference type="PANTHER" id="PTHR30383:SF5">
    <property type="entry name" value="SGNH HYDROLASE-TYPE ESTERASE DOMAIN-CONTAINING PROTEIN"/>
    <property type="match status" value="1"/>
</dbReference>
<evidence type="ECO:0000313" key="4">
    <source>
        <dbReference type="EMBL" id="PJK15722.1"/>
    </source>
</evidence>
<gene>
    <name evidence="4" type="ORF">CQS04_12770</name>
</gene>
<dbReference type="AlphaFoldDB" id="A0A2M9EWZ2"/>
<name>A0A2M9EWZ2_9BACL</name>
<dbReference type="Pfam" id="PF13472">
    <property type="entry name" value="Lipase_GDSL_2"/>
    <property type="match status" value="1"/>
</dbReference>
<dbReference type="Proteomes" id="UP000228680">
    <property type="component" value="Unassembled WGS sequence"/>
</dbReference>
<sequence length="291" mass="31955">MRKWIGTLVVLFAFSSVFPASASARQVYVALGDSLAAGQTPYREIDQGYTDLVAGELARSGQLALFSKDLAFPGFTAEQVLNSIETEEAQQLVSQASLITVSAGANDLLRIVNANPEQGTLAFQQVQVDFALNQARISVETLLKKLEELAPQANVLVVGYYFAYPHVADFQKEGTSKQLDRLNQILEQSARKYGANYVDVTERMNTNLKAFVPNPADVHPVQEGYRQMANSVLQELNPGYVIEPYEMPAPNPMSFEEIQAAQEEQQQAETNDQASVPGQPNLALAQPIPYI</sequence>
<dbReference type="GO" id="GO:0004622">
    <property type="term" value="F:phosphatidylcholine lysophospholipase activity"/>
    <property type="evidence" value="ECO:0007669"/>
    <property type="project" value="TreeGrafter"/>
</dbReference>
<feature type="region of interest" description="Disordered" evidence="1">
    <location>
        <begin position="260"/>
        <end position="291"/>
    </location>
</feature>
<feature type="signal peptide" evidence="2">
    <location>
        <begin position="1"/>
        <end position="22"/>
    </location>
</feature>
<dbReference type="RefSeq" id="WP_100354501.1">
    <property type="nucleotide sequence ID" value="NZ_PCGR01000005.1"/>
</dbReference>
<dbReference type="Gene3D" id="3.40.50.1110">
    <property type="entry name" value="SGNH hydrolase"/>
    <property type="match status" value="1"/>
</dbReference>
<reference evidence="4 5" key="1">
    <citation type="submission" date="2017-10" db="EMBL/GenBank/DDBJ databases">
        <title>Draft genome of Chryseomicrobium casticus sp. nov.</title>
        <authorList>
            <person name="Chakraborty R."/>
            <person name="Saha T."/>
        </authorList>
    </citation>
    <scope>NUCLEOTIDE SEQUENCE [LARGE SCALE GENOMIC DNA]</scope>
    <source>
        <strain evidence="4 5">ET03</strain>
    </source>
</reference>
<feature type="compositionally biased region" description="Low complexity" evidence="1">
    <location>
        <begin position="260"/>
        <end position="269"/>
    </location>
</feature>